<dbReference type="Pfam" id="PF24681">
    <property type="entry name" value="Kelch_KLHDC2_KLHL20_DRC7"/>
    <property type="match status" value="2"/>
</dbReference>
<keyword evidence="2" id="KW-0677">Repeat</keyword>
<evidence type="ECO:0000313" key="6">
    <source>
        <dbReference type="RefSeq" id="XP_032820940.1"/>
    </source>
</evidence>
<dbReference type="RefSeq" id="XP_032820939.1">
    <property type="nucleotide sequence ID" value="XM_032965048.1"/>
</dbReference>
<keyword evidence="4" id="KW-1185">Reference proteome</keyword>
<name>A0AAJ7X4N6_PETMA</name>
<gene>
    <name evidence="5 6 7 8" type="primary">KLHDC2</name>
</gene>
<dbReference type="KEGG" id="pmrn:116948410"/>
<dbReference type="GeneID" id="116948410"/>
<organism evidence="4 8">
    <name type="scientific">Petromyzon marinus</name>
    <name type="common">Sea lamprey</name>
    <dbReference type="NCBI Taxonomy" id="7757"/>
    <lineage>
        <taxon>Eukaryota</taxon>
        <taxon>Metazoa</taxon>
        <taxon>Chordata</taxon>
        <taxon>Craniata</taxon>
        <taxon>Vertebrata</taxon>
        <taxon>Cyclostomata</taxon>
        <taxon>Hyperoartia</taxon>
        <taxon>Petromyzontiformes</taxon>
        <taxon>Petromyzontidae</taxon>
        <taxon>Petromyzon</taxon>
    </lineage>
</organism>
<dbReference type="PANTHER" id="PTHR46228">
    <property type="entry name" value="KELCH DOMAIN-CONTAINING PROTEIN"/>
    <property type="match status" value="1"/>
</dbReference>
<evidence type="ECO:0000313" key="8">
    <source>
        <dbReference type="RefSeq" id="XP_032820942.1"/>
    </source>
</evidence>
<dbReference type="Proteomes" id="UP001318040">
    <property type="component" value="Chromosome 33"/>
</dbReference>
<dbReference type="Gene3D" id="2.120.10.80">
    <property type="entry name" value="Kelch-type beta propeller"/>
    <property type="match status" value="2"/>
</dbReference>
<sequence>MFRWRQPHVGDLGNGEPEPDDAGQPRSEPEERSGHVAVFCGTRMYVWGGYLADNSVDLYLPSSEMWIYDTETQVWHRRELGGELPPPMSGSCAVCVDRRFYMFGGHHNRGNSNEFYTMDLCPRGDSYKWERISNYTGQPPSPKDKLGCWTHGNKLVFFGGYGYQPREAHRGTFEFDETSLWGPNVSRGWNNHVHIFDLETYSWSQPLTTGTPPLPRAAHACATHGNRGYLFGGRYLGARMNDLHYLNLDNWAWSGPIAVRGEVPVGRSWHTLTAASDDQLFLYGGFTTERQPLGDGWIYSVKSLEWRKLSHIPPDRPRLWHTATLSEEGEVLVFGGCSNNLLAGEMSGHKNDVLVFCIQPKSLLRLSVDAVACHRELLCTQWGALPRHLSSRLLQRTGGPASGS</sequence>
<dbReference type="AlphaFoldDB" id="A0AAJ7X4N6"/>
<feature type="region of interest" description="Disordered" evidence="3">
    <location>
        <begin position="1"/>
        <end position="33"/>
    </location>
</feature>
<dbReference type="InterPro" id="IPR015915">
    <property type="entry name" value="Kelch-typ_b-propeller"/>
</dbReference>
<protein>
    <submittedName>
        <fullName evidence="5 6">Kelch domain-containing protein 2</fullName>
    </submittedName>
</protein>
<evidence type="ECO:0000256" key="1">
    <source>
        <dbReference type="ARBA" id="ARBA00022441"/>
    </source>
</evidence>
<evidence type="ECO:0000256" key="3">
    <source>
        <dbReference type="SAM" id="MobiDB-lite"/>
    </source>
</evidence>
<dbReference type="PANTHER" id="PTHR46228:SF3">
    <property type="entry name" value="KELCH DOMAIN-CONTAINING PROTEIN 2"/>
    <property type="match status" value="1"/>
</dbReference>
<dbReference type="RefSeq" id="XP_032820941.1">
    <property type="nucleotide sequence ID" value="XM_032965050.1"/>
</dbReference>
<evidence type="ECO:0000313" key="7">
    <source>
        <dbReference type="RefSeq" id="XP_032820941.1"/>
    </source>
</evidence>
<dbReference type="RefSeq" id="XP_032820940.1">
    <property type="nucleotide sequence ID" value="XM_032965049.1"/>
</dbReference>
<evidence type="ECO:0000313" key="4">
    <source>
        <dbReference type="Proteomes" id="UP001318040"/>
    </source>
</evidence>
<dbReference type="RefSeq" id="XP_032820942.1">
    <property type="nucleotide sequence ID" value="XM_032965051.1"/>
</dbReference>
<keyword evidence="1" id="KW-0880">Kelch repeat</keyword>
<evidence type="ECO:0000313" key="5">
    <source>
        <dbReference type="RefSeq" id="XP_032820939.1"/>
    </source>
</evidence>
<dbReference type="SUPFAM" id="SSF117281">
    <property type="entry name" value="Kelch motif"/>
    <property type="match status" value="2"/>
</dbReference>
<evidence type="ECO:0000256" key="2">
    <source>
        <dbReference type="ARBA" id="ARBA00022737"/>
    </source>
</evidence>
<accession>A0AAJ7X4N6</accession>
<proteinExistence type="predicted"/>
<reference evidence="5 6" key="1">
    <citation type="submission" date="2025-04" db="UniProtKB">
        <authorList>
            <consortium name="RefSeq"/>
        </authorList>
    </citation>
    <scope>IDENTIFICATION</scope>
    <source>
        <tissue evidence="5 6">Sperm</tissue>
    </source>
</reference>